<sequence>EVCKGGIVTGWRKITDNVLSKAETNGTLALYYVDRKGKYMCINCYNGIVVNGSDIFKNHALEWERGLKKHRKNGNLSISESITLIANFIFQRNIVEGNQPFVEFLQLRYIIKEKDKQLILFFDEIEAGANVEKKSDDEKKELNQSLAYQLEGEKFTWVDGVEIENKDHWLSIFFNSIYNTTNPVERSDEYLKKLDKRLAFECYLICGTSHKAIDVFVNAGITITSRHMDRKKADIAELHDDQVDKILFDTRLEALSLHSYDDRIKAREEERKMKDSNIKKAIETFKEVFVTKQNDVNSNKDRVQLNISSLITRLTKQDIKDLVEGDQESKGQKKTKDTDIKNLSSEDDILTQLEKDRS</sequence>
<feature type="non-terminal residue" evidence="1">
    <location>
        <position position="1"/>
    </location>
</feature>
<dbReference type="EMBL" id="CAJVQC010013989">
    <property type="protein sequence ID" value="CAG8653328.1"/>
    <property type="molecule type" value="Genomic_DNA"/>
</dbReference>
<evidence type="ECO:0000313" key="2">
    <source>
        <dbReference type="Proteomes" id="UP000789920"/>
    </source>
</evidence>
<gene>
    <name evidence="1" type="ORF">RPERSI_LOCUS7971</name>
</gene>
<feature type="non-terminal residue" evidence="1">
    <location>
        <position position="358"/>
    </location>
</feature>
<keyword evidence="2" id="KW-1185">Reference proteome</keyword>
<proteinExistence type="predicted"/>
<organism evidence="1 2">
    <name type="scientific">Racocetra persica</name>
    <dbReference type="NCBI Taxonomy" id="160502"/>
    <lineage>
        <taxon>Eukaryota</taxon>
        <taxon>Fungi</taxon>
        <taxon>Fungi incertae sedis</taxon>
        <taxon>Mucoromycota</taxon>
        <taxon>Glomeromycotina</taxon>
        <taxon>Glomeromycetes</taxon>
        <taxon>Diversisporales</taxon>
        <taxon>Gigasporaceae</taxon>
        <taxon>Racocetra</taxon>
    </lineage>
</organism>
<name>A0ACA9NG19_9GLOM</name>
<evidence type="ECO:0000313" key="1">
    <source>
        <dbReference type="EMBL" id="CAG8653328.1"/>
    </source>
</evidence>
<accession>A0ACA9NG19</accession>
<reference evidence="1" key="1">
    <citation type="submission" date="2021-06" db="EMBL/GenBank/DDBJ databases">
        <authorList>
            <person name="Kallberg Y."/>
            <person name="Tangrot J."/>
            <person name="Rosling A."/>
        </authorList>
    </citation>
    <scope>NUCLEOTIDE SEQUENCE</scope>
    <source>
        <strain evidence="1">MA461A</strain>
    </source>
</reference>
<dbReference type="Proteomes" id="UP000789920">
    <property type="component" value="Unassembled WGS sequence"/>
</dbReference>
<comment type="caution">
    <text evidence="1">The sequence shown here is derived from an EMBL/GenBank/DDBJ whole genome shotgun (WGS) entry which is preliminary data.</text>
</comment>
<protein>
    <submittedName>
        <fullName evidence="1">35410_t:CDS:1</fullName>
    </submittedName>
</protein>